<organism evidence="1 2">
    <name type="scientific">Irpex rosettiformis</name>
    <dbReference type="NCBI Taxonomy" id="378272"/>
    <lineage>
        <taxon>Eukaryota</taxon>
        <taxon>Fungi</taxon>
        <taxon>Dikarya</taxon>
        <taxon>Basidiomycota</taxon>
        <taxon>Agaricomycotina</taxon>
        <taxon>Agaricomycetes</taxon>
        <taxon>Polyporales</taxon>
        <taxon>Irpicaceae</taxon>
        <taxon>Irpex</taxon>
    </lineage>
</organism>
<sequence length="712" mass="78832">MSFTFKWPRFSDQFHADAIQMLDSALNKGNKPPVIADKIEVVELEMGTQPPELEIRDIGELTMDQFRGIFRLTYEGDAHIVLRTKVQANPLNHKQPDIHMMAGSRGMLAAKHPLVVPMLLRLSHFKLNSYVVLVVSKTKGITLVFKTDPLQNVDINSTFDSIAVIQKFIQREIEGQLRQMFKEDLPGIIHRLSQRWVKTKVEAPYLNKRPPPPVLRPRSFAASDSGVPPYGLGPHLAAAGLCAGAGYSPSLPVPAIRGRSRSNSGASSVSRKPPTSVSIPTSPQPTHDDDPFLEDEHYDPTYGLRPEGLPKKSVFGAFRGLFAPNKGLADLAEERSDMDELDEDDNRSFDAANWENLLSDASFSMPSVSEAGDVDLQEYETVPAVGGGTITRPRVIHAHSSVISSPSQSGPRAPPRAPSRSQSMSRTGSFLTPTDSTSRRLAFPRAYSAIPMSDRPHSWGGLYNPYFAGATPTWDGSTHEYDQQIPSQQQYFHDFPRASSPPPMPSVPQLREPIPRRMGSPSSIRTRQSVSTEATHSIPTPPEPPTDEEIGIRINRPRRASFSSSASLDRFGSPDLDEEDRKIVLKPSLNSVSRLSTLSHSNHTLSPYVRTLEHFTVRTVPPRDSSSGSGNGGERHPTKAKRKRTFYLGGKPNAKPPDNHSTEVSRPESPAVTTSEFDSADMDRYFKSQDDLVPKYSDIHPSYVRRRVHPQP</sequence>
<dbReference type="Proteomes" id="UP001055072">
    <property type="component" value="Unassembled WGS sequence"/>
</dbReference>
<proteinExistence type="predicted"/>
<name>A0ACB8U4G2_9APHY</name>
<gene>
    <name evidence="1" type="ORF">BDY19DRAFT_993412</name>
</gene>
<evidence type="ECO:0000313" key="2">
    <source>
        <dbReference type="Proteomes" id="UP001055072"/>
    </source>
</evidence>
<comment type="caution">
    <text evidence="1">The sequence shown here is derived from an EMBL/GenBank/DDBJ whole genome shotgun (WGS) entry which is preliminary data.</text>
</comment>
<evidence type="ECO:0000313" key="1">
    <source>
        <dbReference type="EMBL" id="KAI0089193.1"/>
    </source>
</evidence>
<reference evidence="1" key="1">
    <citation type="journal article" date="2021" name="Environ. Microbiol.">
        <title>Gene family expansions and transcriptome signatures uncover fungal adaptations to wood decay.</title>
        <authorList>
            <person name="Hage H."/>
            <person name="Miyauchi S."/>
            <person name="Viragh M."/>
            <person name="Drula E."/>
            <person name="Min B."/>
            <person name="Chaduli D."/>
            <person name="Navarro D."/>
            <person name="Favel A."/>
            <person name="Norest M."/>
            <person name="Lesage-Meessen L."/>
            <person name="Balint B."/>
            <person name="Merenyi Z."/>
            <person name="de Eugenio L."/>
            <person name="Morin E."/>
            <person name="Martinez A.T."/>
            <person name="Baldrian P."/>
            <person name="Stursova M."/>
            <person name="Martinez M.J."/>
            <person name="Novotny C."/>
            <person name="Magnuson J.K."/>
            <person name="Spatafora J.W."/>
            <person name="Maurice S."/>
            <person name="Pangilinan J."/>
            <person name="Andreopoulos W."/>
            <person name="LaButti K."/>
            <person name="Hundley H."/>
            <person name="Na H."/>
            <person name="Kuo A."/>
            <person name="Barry K."/>
            <person name="Lipzen A."/>
            <person name="Henrissat B."/>
            <person name="Riley R."/>
            <person name="Ahrendt S."/>
            <person name="Nagy L.G."/>
            <person name="Grigoriev I.V."/>
            <person name="Martin F."/>
            <person name="Rosso M.N."/>
        </authorList>
    </citation>
    <scope>NUCLEOTIDE SEQUENCE</scope>
    <source>
        <strain evidence="1">CBS 384.51</strain>
    </source>
</reference>
<keyword evidence="2" id="KW-1185">Reference proteome</keyword>
<dbReference type="EMBL" id="MU274911">
    <property type="protein sequence ID" value="KAI0089193.1"/>
    <property type="molecule type" value="Genomic_DNA"/>
</dbReference>
<protein>
    <submittedName>
        <fullName evidence="1">Uncharacterized protein</fullName>
    </submittedName>
</protein>
<accession>A0ACB8U4G2</accession>